<dbReference type="RefSeq" id="WP_013660774.1">
    <property type="nucleotide sequence ID" value="NC_015276.1"/>
</dbReference>
<dbReference type="PATRIC" id="fig|717774.3.peg.1668"/>
<evidence type="ECO:0000313" key="3">
    <source>
        <dbReference type="EMBL" id="ADZ90869.1"/>
    </source>
</evidence>
<dbReference type="Gene3D" id="2.40.50.230">
    <property type="entry name" value="Gp5 N-terminal domain"/>
    <property type="match status" value="1"/>
</dbReference>
<protein>
    <recommendedName>
        <fullName evidence="5">Rhs element Vgr protein</fullName>
    </recommendedName>
</protein>
<evidence type="ECO:0000256" key="2">
    <source>
        <dbReference type="SAM" id="Phobius"/>
    </source>
</evidence>
<dbReference type="Gene3D" id="4.10.220.110">
    <property type="match status" value="1"/>
</dbReference>
<gene>
    <name evidence="3" type="ordered locus">Marme_1605</name>
</gene>
<feature type="transmembrane region" description="Helical" evidence="2">
    <location>
        <begin position="1056"/>
        <end position="1089"/>
    </location>
</feature>
<name>F2JZ04_MARM1</name>
<feature type="region of interest" description="Disordered" evidence="1">
    <location>
        <begin position="718"/>
        <end position="739"/>
    </location>
</feature>
<reference evidence="3 4" key="1">
    <citation type="journal article" date="2012" name="Stand. Genomic Sci.">
        <title>Complete genome sequence of the melanogenic marine bacterium Marinomonas mediterranea type strain (MMB-1(T)).</title>
        <authorList>
            <person name="Lucas-Elio P."/>
            <person name="Goodwin L."/>
            <person name="Woyke T."/>
            <person name="Pitluck S."/>
            <person name="Nolan M."/>
            <person name="Kyrpides N.C."/>
            <person name="Detter J.C."/>
            <person name="Copeland A."/>
            <person name="Teshima H."/>
            <person name="Bruce D."/>
            <person name="Detter C."/>
            <person name="Tapia R."/>
            <person name="Han S."/>
            <person name="Land M.L."/>
            <person name="Ivanova N."/>
            <person name="Mikhailova N."/>
            <person name="Johnston A.W."/>
            <person name="Sanchez-Amat A."/>
        </authorList>
    </citation>
    <scope>NUCLEOTIDE SEQUENCE [LARGE SCALE GENOMIC DNA]</scope>
    <source>
        <strain evidence="4">ATCC 700492 / JCM 21426 / NBRC 103028 / MMB-1</strain>
    </source>
</reference>
<dbReference type="HOGENOM" id="CLU_282255_0_0_6"/>
<dbReference type="EMBL" id="CP002583">
    <property type="protein sequence ID" value="ADZ90869.1"/>
    <property type="molecule type" value="Genomic_DNA"/>
</dbReference>
<dbReference type="Gene3D" id="3.55.50.10">
    <property type="entry name" value="Baseplate protein-like domains"/>
    <property type="match status" value="1"/>
</dbReference>
<evidence type="ECO:0000256" key="1">
    <source>
        <dbReference type="SAM" id="MobiDB-lite"/>
    </source>
</evidence>
<evidence type="ECO:0008006" key="5">
    <source>
        <dbReference type="Google" id="ProtNLM"/>
    </source>
</evidence>
<dbReference type="SUPFAM" id="SSF69279">
    <property type="entry name" value="Phage tail proteins"/>
    <property type="match status" value="1"/>
</dbReference>
<dbReference type="InterPro" id="IPR037026">
    <property type="entry name" value="Vgr_OB-fold_dom_sf"/>
</dbReference>
<dbReference type="Proteomes" id="UP000001062">
    <property type="component" value="Chromosome"/>
</dbReference>
<keyword evidence="4" id="KW-1185">Reference proteome</keyword>
<evidence type="ECO:0000313" key="4">
    <source>
        <dbReference type="Proteomes" id="UP000001062"/>
    </source>
</evidence>
<keyword evidence="2" id="KW-0812">Transmembrane</keyword>
<dbReference type="Gene3D" id="2.30.110.50">
    <property type="match status" value="1"/>
</dbReference>
<dbReference type="AlphaFoldDB" id="F2JZ04"/>
<accession>F2JZ04</accession>
<keyword evidence="2" id="KW-1133">Transmembrane helix</keyword>
<keyword evidence="2" id="KW-0472">Membrane</keyword>
<dbReference type="KEGG" id="mme:Marme_1605"/>
<dbReference type="STRING" id="717774.Marme_1605"/>
<organism evidence="3 4">
    <name type="scientific">Marinomonas mediterranea (strain ATCC 700492 / JCM 21426 / NBRC 103028 / MMB-1)</name>
    <dbReference type="NCBI Taxonomy" id="717774"/>
    <lineage>
        <taxon>Bacteria</taxon>
        <taxon>Pseudomonadati</taxon>
        <taxon>Pseudomonadota</taxon>
        <taxon>Gammaproteobacteria</taxon>
        <taxon>Oceanospirillales</taxon>
        <taxon>Oceanospirillaceae</taxon>
        <taxon>Marinomonas</taxon>
    </lineage>
</organism>
<dbReference type="eggNOG" id="COG3501">
    <property type="taxonomic scope" value="Bacteria"/>
</dbReference>
<dbReference type="Pfam" id="PF05954">
    <property type="entry name" value="Phage_GPD"/>
    <property type="match status" value="1"/>
</dbReference>
<proteinExistence type="predicted"/>
<sequence>MADHSRTQIFLHLDSGIFPIQTLNGTEAVNECLDLTVTTSSRLTSGFASDESRSLIGSFASLQLRSGDTERWWHCDIAEIHESWDHGRHSWTLTLTNKLQRGTLQTRTQLWMHVSRKELVYRLLEEIGYYRYEITWQVDEVIAPEGPFLQVQESNYDFLKRLLAEIGANFWFNHDPDPLHEQLIISNTPYQSKYLPNIEWVQSVSGLSPSHRRNRIVSILPEFNVVPARYGAATNDALLHTGKADALQHSLTPREKVNHEQFTPPRPDVEAAQRALYAQQYANQKALILEIVSHQPRLTAGHSLTIESRRYLGYKLATGDIRLQRVQHKASSLSDGSGLEYSNFAVAIPRETPIRPKQIELQNLPQFFAARIESPYEHAHLTKQGYYRFRPDFEAPSERSPYGHTQASPVTERILPYSGPRTDKGKAVGWHFPMLNQSTLFVTCLNNDPYRMAIVGFVPSWEQEGPVTANNRTQHRIVTSSQNELLMDDSPKSHRFALFTFDGQTMLNMFDNDKEHYIQLTSIYGGINLNASLNVQMTAQESIAFESGQSVGIKAKQQASIRTENDAISMQSAKNLTLESKNNLTLTSTEGDVSVWAKTKPITQHAGNGFTQTVSAGNANSLVQGGTATVQVNGGEIQLESQGDIVITDGTGGIKIDSQGNIKLWGSNIYFDSNSVTVEGDIEYDSGGNEPESAPELQAPELTETALLEFDPVEALEGEPGRYSRSKPRPSNHDSIFKESVSEKIQDVDDLYITFPGDEMPLWQFCQQVYGTNNSRTATHLLDSNPQLAMIGNRILPGLPVIIAPINSCHRDLEPLKQKAIDLTLEYLKLNQEQREWFAEHHETTIDTLLITATSGLDQHEGKADSDDLIPFSLDSMILASTGSVIAGANVQGGKLNKRMKDFAEYSKDVAEKTKGLSKQALRSNEDYKQWRKERTRFQKEMKKLLNSPGNPSFIKKLQPEGVNNYLNIGKKQLYRAKDFSSAISGIDMTQLYKKTMIFSKGLGVGGWVVTGLGLYGNAKDTYQSCKMGDAISEVCEKSVVRNGASMGVNIVTGAAIGWAIGAGIALAPITGGVSIIVVAAGAFLWGLYGGDLSNKAGIYAEELIYD</sequence>